<dbReference type="Proteomes" id="UP000199548">
    <property type="component" value="Unassembled WGS sequence"/>
</dbReference>
<dbReference type="Gene3D" id="1.20.58.380">
    <property type="entry name" value="Flagellar protein flit"/>
    <property type="match status" value="1"/>
</dbReference>
<evidence type="ECO:0000313" key="7">
    <source>
        <dbReference type="Proteomes" id="UP000199548"/>
    </source>
</evidence>
<dbReference type="RefSeq" id="WP_091017322.1">
    <property type="nucleotide sequence ID" value="NZ_CP041745.1"/>
</dbReference>
<dbReference type="AlphaFoldDB" id="A0A1I3SKT0"/>
<keyword evidence="7" id="KW-1185">Reference proteome</keyword>
<dbReference type="STRING" id="420953.SAMN05192543_108213"/>
<comment type="subcellular location">
    <subcellularLocation>
        <location evidence="1">Cytoplasm</location>
        <location evidence="1">Cytosol</location>
    </subcellularLocation>
</comment>
<dbReference type="OrthoDB" id="8527993at2"/>
<evidence type="ECO:0000313" key="6">
    <source>
        <dbReference type="EMBL" id="SFJ58056.1"/>
    </source>
</evidence>
<dbReference type="EMBL" id="FOQU01000008">
    <property type="protein sequence ID" value="SFJ58056.1"/>
    <property type="molecule type" value="Genomic_DNA"/>
</dbReference>
<proteinExistence type="predicted"/>
<gene>
    <name evidence="6" type="ORF">SAMN05192543_108213</name>
</gene>
<name>A0A1I3SKT0_9BURK</name>
<keyword evidence="4" id="KW-0143">Chaperone</keyword>
<keyword evidence="6" id="KW-0966">Cell projection</keyword>
<evidence type="ECO:0000256" key="1">
    <source>
        <dbReference type="ARBA" id="ARBA00004514"/>
    </source>
</evidence>
<evidence type="ECO:0000256" key="3">
    <source>
        <dbReference type="ARBA" id="ARBA00022795"/>
    </source>
</evidence>
<organism evidence="6 7">
    <name type="scientific">Paraburkholderia megapolitana</name>
    <dbReference type="NCBI Taxonomy" id="420953"/>
    <lineage>
        <taxon>Bacteria</taxon>
        <taxon>Pseudomonadati</taxon>
        <taxon>Pseudomonadota</taxon>
        <taxon>Betaproteobacteria</taxon>
        <taxon>Burkholderiales</taxon>
        <taxon>Burkholderiaceae</taxon>
        <taxon>Paraburkholderia</taxon>
    </lineage>
</organism>
<dbReference type="GO" id="GO:0044781">
    <property type="term" value="P:bacterial-type flagellum organization"/>
    <property type="evidence" value="ECO:0007669"/>
    <property type="project" value="UniProtKB-KW"/>
</dbReference>
<keyword evidence="2" id="KW-0963">Cytoplasm</keyword>
<dbReference type="Pfam" id="PF05400">
    <property type="entry name" value="FliT"/>
    <property type="match status" value="1"/>
</dbReference>
<dbReference type="InterPro" id="IPR008622">
    <property type="entry name" value="FliT"/>
</dbReference>
<evidence type="ECO:0000256" key="2">
    <source>
        <dbReference type="ARBA" id="ARBA00022490"/>
    </source>
</evidence>
<reference evidence="6 7" key="1">
    <citation type="submission" date="2016-10" db="EMBL/GenBank/DDBJ databases">
        <authorList>
            <person name="de Groot N.N."/>
        </authorList>
    </citation>
    <scope>NUCLEOTIDE SEQUENCE [LARGE SCALE GENOMIC DNA]</scope>
    <source>
        <strain evidence="6 7">LMG 23650</strain>
    </source>
</reference>
<keyword evidence="6" id="KW-0969">Cilium</keyword>
<keyword evidence="3" id="KW-1005">Bacterial flagellum biogenesis</keyword>
<evidence type="ECO:0000256" key="5">
    <source>
        <dbReference type="ARBA" id="ARBA00093797"/>
    </source>
</evidence>
<protein>
    <recommendedName>
        <fullName evidence="5">Flagellar protein FliT</fullName>
    </recommendedName>
</protein>
<evidence type="ECO:0000256" key="4">
    <source>
        <dbReference type="ARBA" id="ARBA00023186"/>
    </source>
</evidence>
<sequence length="109" mass="12496">MTNHAEYFARYEAIAAISSCMLAAAQRSLWNELEHLQDEYRFLVEALKEAELDVQLNDAERLRKYELLRRILADDAAIRELASPRLAKLSTLFASGRPGRVLKELYGAR</sequence>
<accession>A0A1I3SKT0</accession>
<keyword evidence="6" id="KW-0282">Flagellum</keyword>